<organism evidence="2 3">
    <name type="scientific">Chloroflexus islandicus</name>
    <dbReference type="NCBI Taxonomy" id="1707952"/>
    <lineage>
        <taxon>Bacteria</taxon>
        <taxon>Bacillati</taxon>
        <taxon>Chloroflexota</taxon>
        <taxon>Chloroflexia</taxon>
        <taxon>Chloroflexales</taxon>
        <taxon>Chloroflexineae</taxon>
        <taxon>Chloroflexaceae</taxon>
        <taxon>Chloroflexus</taxon>
    </lineage>
</organism>
<keyword evidence="1 2" id="KW-0808">Transferase</keyword>
<dbReference type="InterPro" id="IPR044855">
    <property type="entry name" value="CoA-Trfase_III_dom3_sf"/>
</dbReference>
<dbReference type="Gene3D" id="3.40.50.10540">
    <property type="entry name" value="Crotonobetainyl-coa:carnitine coa-transferase, domain 1"/>
    <property type="match status" value="1"/>
</dbReference>
<dbReference type="Gene3D" id="3.30.1540.10">
    <property type="entry name" value="formyl-coa transferase, domain 3"/>
    <property type="match status" value="1"/>
</dbReference>
<evidence type="ECO:0000256" key="1">
    <source>
        <dbReference type="ARBA" id="ARBA00022679"/>
    </source>
</evidence>
<dbReference type="InterPro" id="IPR050483">
    <property type="entry name" value="CoA-transferase_III_domain"/>
</dbReference>
<dbReference type="AlphaFoldDB" id="A0A178MDD3"/>
<dbReference type="PANTHER" id="PTHR48207:SF3">
    <property type="entry name" value="SUCCINATE--HYDROXYMETHYLGLUTARATE COA-TRANSFERASE"/>
    <property type="match status" value="1"/>
</dbReference>
<keyword evidence="3" id="KW-1185">Reference proteome</keyword>
<dbReference type="Pfam" id="PF02515">
    <property type="entry name" value="CoA_transf_3"/>
    <property type="match status" value="1"/>
</dbReference>
<sequence length="392" mass="41663">MPAALADLLVLDLSRVLAGPYATMVLADLGARVIKVEQPGLGDETRQWGPPFAENGLSAYFIAVNRNKQSIAVNLKHPDGQAIVRALARRADVLIENFLPGTLARMGLGYDDLRVLNPGLIYCSITGYGQSGPDALRPGYDTVIQAEGGLMSITGEPDGPPLKTGVAVADITTGLYAAASILAALHYRAQSGVGQYIDIALFDVQLSWLANVASAYLVSDQPPRRYGNGHATIVPYQPFAAADGYLMIAVGNDQQFARFCAALAHPEWVADERFATNPARVAHRAILVPLIAEVIAREPVAVWLERLRAAEVPCGPVNDIPTALHSPQAQARAMVQRIDGVRMVAPAPKLSETPATIRSAPPALGVDTEAILREMGYEPDQISALRAAGVVG</sequence>
<gene>
    <name evidence="2" type="ORF">A6A03_11715</name>
</gene>
<dbReference type="SUPFAM" id="SSF89796">
    <property type="entry name" value="CoA-transferase family III (CaiB/BaiF)"/>
    <property type="match status" value="1"/>
</dbReference>
<evidence type="ECO:0000313" key="3">
    <source>
        <dbReference type="Proteomes" id="UP000078287"/>
    </source>
</evidence>
<dbReference type="InterPro" id="IPR003673">
    <property type="entry name" value="CoA-Trfase_fam_III"/>
</dbReference>
<reference evidence="2 3" key="1">
    <citation type="submission" date="2016-04" db="EMBL/GenBank/DDBJ databases">
        <title>Chloroflexus islandicus sp. nov., a thermophilic filamentous anoxygenic phototrophic bacterium from geyser Strokkur (Iceland).</title>
        <authorList>
            <person name="Gaisin V.A."/>
            <person name="Kalashnikov A.M."/>
            <person name="Sukhacheva M.V."/>
            <person name="Grouzdev D.S."/>
            <person name="Ivanov T.M."/>
            <person name="Kuznetsov B."/>
            <person name="Gorlenko V.M."/>
        </authorList>
    </citation>
    <scope>NUCLEOTIDE SEQUENCE [LARGE SCALE GENOMIC DNA]</scope>
    <source>
        <strain evidence="3">isl-2</strain>
    </source>
</reference>
<dbReference type="GO" id="GO:0008410">
    <property type="term" value="F:CoA-transferase activity"/>
    <property type="evidence" value="ECO:0007669"/>
    <property type="project" value="TreeGrafter"/>
</dbReference>
<dbReference type="RefSeq" id="WP_066785377.1">
    <property type="nucleotide sequence ID" value="NZ_LWQS01000042.1"/>
</dbReference>
<dbReference type="Proteomes" id="UP000078287">
    <property type="component" value="Unassembled WGS sequence"/>
</dbReference>
<accession>A0A178MDD3</accession>
<dbReference type="STRING" id="1707952.A6A03_11715"/>
<dbReference type="OrthoDB" id="9780178at2"/>
<protein>
    <submittedName>
        <fullName evidence="2">Formyl-CoA transferase</fullName>
    </submittedName>
</protein>
<comment type="caution">
    <text evidence="2">The sequence shown here is derived from an EMBL/GenBank/DDBJ whole genome shotgun (WGS) entry which is preliminary data.</text>
</comment>
<proteinExistence type="predicted"/>
<dbReference type="EMBL" id="LWQS01000042">
    <property type="protein sequence ID" value="OAN46821.1"/>
    <property type="molecule type" value="Genomic_DNA"/>
</dbReference>
<dbReference type="PANTHER" id="PTHR48207">
    <property type="entry name" value="SUCCINATE--HYDROXYMETHYLGLUTARATE COA-TRANSFERASE"/>
    <property type="match status" value="1"/>
</dbReference>
<evidence type="ECO:0000313" key="2">
    <source>
        <dbReference type="EMBL" id="OAN46821.1"/>
    </source>
</evidence>
<name>A0A178MDD3_9CHLR</name>
<dbReference type="InterPro" id="IPR023606">
    <property type="entry name" value="CoA-Trfase_III_dom_1_sf"/>
</dbReference>